<dbReference type="AlphaFoldDB" id="S7ZRM6"/>
<sequence>MPRISKTIYSSTLVPSPGTTFSTTVSYLPISVEMTPYMKSPHDPSPTEDPLSRVILGIRPLYVAMLGPAQRRSETHSLRRQEQERRTGSITGSVRARCT</sequence>
<feature type="region of interest" description="Disordered" evidence="1">
    <location>
        <begin position="69"/>
        <end position="99"/>
    </location>
</feature>
<evidence type="ECO:0000256" key="1">
    <source>
        <dbReference type="SAM" id="MobiDB-lite"/>
    </source>
</evidence>
<dbReference type="HOGENOM" id="CLU_2321139_0_0_1"/>
<accession>S7ZRM6</accession>
<dbReference type="Proteomes" id="UP000019376">
    <property type="component" value="Unassembled WGS sequence"/>
</dbReference>
<proteinExistence type="predicted"/>
<feature type="compositionally biased region" description="Basic and acidic residues" evidence="1">
    <location>
        <begin position="71"/>
        <end position="87"/>
    </location>
</feature>
<organism evidence="2 3">
    <name type="scientific">Penicillium oxalicum (strain 114-2 / CGMCC 5302)</name>
    <name type="common">Penicillium decumbens</name>
    <dbReference type="NCBI Taxonomy" id="933388"/>
    <lineage>
        <taxon>Eukaryota</taxon>
        <taxon>Fungi</taxon>
        <taxon>Dikarya</taxon>
        <taxon>Ascomycota</taxon>
        <taxon>Pezizomycotina</taxon>
        <taxon>Eurotiomycetes</taxon>
        <taxon>Eurotiomycetidae</taxon>
        <taxon>Eurotiales</taxon>
        <taxon>Aspergillaceae</taxon>
        <taxon>Penicillium</taxon>
    </lineage>
</organism>
<evidence type="ECO:0000313" key="3">
    <source>
        <dbReference type="Proteomes" id="UP000019376"/>
    </source>
</evidence>
<gene>
    <name evidence="2" type="ORF">PDE_06266</name>
</gene>
<reference evidence="2 3" key="1">
    <citation type="journal article" date="2013" name="PLoS ONE">
        <title>Genomic and secretomic analyses reveal unique features of the lignocellulolytic enzyme system of Penicillium decumbens.</title>
        <authorList>
            <person name="Liu G."/>
            <person name="Zhang L."/>
            <person name="Wei X."/>
            <person name="Zou G."/>
            <person name="Qin Y."/>
            <person name="Ma L."/>
            <person name="Li J."/>
            <person name="Zheng H."/>
            <person name="Wang S."/>
            <person name="Wang C."/>
            <person name="Xun L."/>
            <person name="Zhao G.-P."/>
            <person name="Zhou Z."/>
            <person name="Qu Y."/>
        </authorList>
    </citation>
    <scope>NUCLEOTIDE SEQUENCE [LARGE SCALE GENOMIC DNA]</scope>
    <source>
        <strain evidence="3">114-2 / CGMCC 5302</strain>
    </source>
</reference>
<protein>
    <submittedName>
        <fullName evidence="2">Uncharacterized protein</fullName>
    </submittedName>
</protein>
<name>S7ZRM6_PENO1</name>
<keyword evidence="3" id="KW-1185">Reference proteome</keyword>
<evidence type="ECO:0000313" key="2">
    <source>
        <dbReference type="EMBL" id="EPS31311.1"/>
    </source>
</evidence>
<dbReference type="EMBL" id="KB644413">
    <property type="protein sequence ID" value="EPS31311.1"/>
    <property type="molecule type" value="Genomic_DNA"/>
</dbReference>